<dbReference type="InterPro" id="IPR036322">
    <property type="entry name" value="WD40_repeat_dom_sf"/>
</dbReference>
<dbReference type="Pfam" id="PF00400">
    <property type="entry name" value="WD40"/>
    <property type="match status" value="2"/>
</dbReference>
<dbReference type="PROSITE" id="PS00678">
    <property type="entry name" value="WD_REPEATS_1"/>
    <property type="match status" value="1"/>
</dbReference>
<dbReference type="SUPFAM" id="SSF50978">
    <property type="entry name" value="WD40 repeat-like"/>
    <property type="match status" value="1"/>
</dbReference>
<reference evidence="6 7" key="1">
    <citation type="submission" date="2024-04" db="EMBL/GenBank/DDBJ databases">
        <authorList>
            <consortium name="Genoscope - CEA"/>
            <person name="William W."/>
        </authorList>
    </citation>
    <scope>NUCLEOTIDE SEQUENCE [LARGE SCALE GENOMIC DNA]</scope>
</reference>
<evidence type="ECO:0000313" key="7">
    <source>
        <dbReference type="Proteomes" id="UP001497497"/>
    </source>
</evidence>
<organism evidence="6 7">
    <name type="scientific">Lymnaea stagnalis</name>
    <name type="common">Great pond snail</name>
    <name type="synonym">Helix stagnalis</name>
    <dbReference type="NCBI Taxonomy" id="6523"/>
    <lineage>
        <taxon>Eukaryota</taxon>
        <taxon>Metazoa</taxon>
        <taxon>Spiralia</taxon>
        <taxon>Lophotrochozoa</taxon>
        <taxon>Mollusca</taxon>
        <taxon>Gastropoda</taxon>
        <taxon>Heterobranchia</taxon>
        <taxon>Euthyneura</taxon>
        <taxon>Panpulmonata</taxon>
        <taxon>Hygrophila</taxon>
        <taxon>Lymnaeoidea</taxon>
        <taxon>Lymnaeidae</taxon>
        <taxon>Lymnaea</taxon>
    </lineage>
</organism>
<dbReference type="InterPro" id="IPR039085">
    <property type="entry name" value="DCA10"/>
</dbReference>
<dbReference type="GO" id="GO:0080008">
    <property type="term" value="C:Cul4-RING E3 ubiquitin ligase complex"/>
    <property type="evidence" value="ECO:0007669"/>
    <property type="project" value="TreeGrafter"/>
</dbReference>
<sequence>MSYSSFKYITGRELGQKNGIGWKDNLYSSLYSSVSPYKTTESTPSDGLNWGAVFGFGFSSDGSLLAAACENKCMLLYDPHNAQLIGRRFKTHTDCVNCIRFLDNRTFATCSDDNTVRLWDARYLAQEIRILKGHTSWVKNIEYSSSEGKLITSGFDGNIFAWDINNYSENEKAEPLFFINGIMRTKLTPDEKTMIVSTLGGYFLLIHELDLDYLKDDLQGFKPHLYRLMQLMNTPFNHALQYNHMFTRKRNRVEFICDFPDADKAESISTMQVHPQGWCIASRNTTLDEESEWTCVHDIQDVHGNSDVEYESDASTVSSSERLDDNDINFRLERQLRRNPPQALARNSLAYPLLSGDLTRPNLFGPVWSRLYNGSNDDSSDEDPNSNELNDYDEEPLSTGSPTLSPYHRLSSSSSDTSSSSDDLSNSSISHEIELPETLNSDNISNIDPPNGHMSNNESIGTRSDRVFPASPYENNELRDLRSGSESPTNIDTINDRLPRDFVFYEMTISQRGRTRRRMALRHLNQSPRSLLSPRFSCMGIRNVKPRLLFYSEEPNVGRGFIKEQSFSPDGRVLASPFANCVRLLAFNESCSELCDSVPSSPRPLCQIAMTLAQKSSILASTFSPVHCMFVAGARDGSISFCSPKL</sequence>
<dbReference type="InterPro" id="IPR019775">
    <property type="entry name" value="WD40_repeat_CS"/>
</dbReference>
<dbReference type="EMBL" id="CAXITT010000161">
    <property type="protein sequence ID" value="CAL1534089.1"/>
    <property type="molecule type" value="Genomic_DNA"/>
</dbReference>
<keyword evidence="2 4" id="KW-0853">WD repeat</keyword>
<proteinExistence type="inferred from homology"/>
<evidence type="ECO:0000256" key="1">
    <source>
        <dbReference type="ARBA" id="ARBA00005903"/>
    </source>
</evidence>
<feature type="compositionally biased region" description="Acidic residues" evidence="5">
    <location>
        <begin position="378"/>
        <end position="396"/>
    </location>
</feature>
<evidence type="ECO:0000256" key="2">
    <source>
        <dbReference type="ARBA" id="ARBA00022574"/>
    </source>
</evidence>
<dbReference type="PROSITE" id="PS50082">
    <property type="entry name" value="WD_REPEATS_2"/>
    <property type="match status" value="2"/>
</dbReference>
<keyword evidence="3" id="KW-0677">Repeat</keyword>
<protein>
    <submittedName>
        <fullName evidence="6">Uncharacterized protein</fullName>
    </submittedName>
</protein>
<feature type="region of interest" description="Disordered" evidence="5">
    <location>
        <begin position="375"/>
        <end position="470"/>
    </location>
</feature>
<accession>A0AAV2HMM0</accession>
<feature type="repeat" description="WD" evidence="4">
    <location>
        <begin position="131"/>
        <end position="172"/>
    </location>
</feature>
<dbReference type="PROSITE" id="PS50294">
    <property type="entry name" value="WD_REPEATS_REGION"/>
    <property type="match status" value="2"/>
</dbReference>
<dbReference type="InterPro" id="IPR001680">
    <property type="entry name" value="WD40_rpt"/>
</dbReference>
<dbReference type="PANTHER" id="PTHR14588">
    <property type="entry name" value="DDB1- AND CUL4-ASSOCIATED FACTOR 10"/>
    <property type="match status" value="1"/>
</dbReference>
<feature type="repeat" description="WD" evidence="4">
    <location>
        <begin position="89"/>
        <end position="120"/>
    </location>
</feature>
<dbReference type="SMART" id="SM00320">
    <property type="entry name" value="WD40"/>
    <property type="match status" value="4"/>
</dbReference>
<feature type="compositionally biased region" description="Polar residues" evidence="5">
    <location>
        <begin position="438"/>
        <end position="462"/>
    </location>
</feature>
<dbReference type="PANTHER" id="PTHR14588:SF2">
    <property type="entry name" value="DDB1- AND CUL4-ASSOCIATED FACTOR 10"/>
    <property type="match status" value="1"/>
</dbReference>
<feature type="compositionally biased region" description="Low complexity" evidence="5">
    <location>
        <begin position="411"/>
        <end position="430"/>
    </location>
</feature>
<dbReference type="Proteomes" id="UP001497497">
    <property type="component" value="Unassembled WGS sequence"/>
</dbReference>
<comment type="similarity">
    <text evidence="1">Belongs to the WD repeat DCAF10 family.</text>
</comment>
<keyword evidence="7" id="KW-1185">Reference proteome</keyword>
<gene>
    <name evidence="6" type="ORF">GSLYS_00008049001</name>
</gene>
<evidence type="ECO:0000256" key="3">
    <source>
        <dbReference type="ARBA" id="ARBA00022737"/>
    </source>
</evidence>
<dbReference type="AlphaFoldDB" id="A0AAV2HMM0"/>
<dbReference type="InterPro" id="IPR015943">
    <property type="entry name" value="WD40/YVTN_repeat-like_dom_sf"/>
</dbReference>
<evidence type="ECO:0000313" key="6">
    <source>
        <dbReference type="EMBL" id="CAL1534089.1"/>
    </source>
</evidence>
<dbReference type="Gene3D" id="2.130.10.10">
    <property type="entry name" value="YVTN repeat-like/Quinoprotein amine dehydrogenase"/>
    <property type="match status" value="1"/>
</dbReference>
<evidence type="ECO:0000256" key="4">
    <source>
        <dbReference type="PROSITE-ProRule" id="PRU00221"/>
    </source>
</evidence>
<name>A0AAV2HMM0_LYMST</name>
<evidence type="ECO:0000256" key="5">
    <source>
        <dbReference type="SAM" id="MobiDB-lite"/>
    </source>
</evidence>
<comment type="caution">
    <text evidence="6">The sequence shown here is derived from an EMBL/GenBank/DDBJ whole genome shotgun (WGS) entry which is preliminary data.</text>
</comment>